<dbReference type="InterPro" id="IPR001138">
    <property type="entry name" value="Zn2Cys6_DnaBD"/>
</dbReference>
<reference evidence="8 9" key="1">
    <citation type="submission" date="2019-06" db="EMBL/GenBank/DDBJ databases">
        <title>Genome Sequence of the Brown Rot Fungal Pathogen Monilinia fructicola.</title>
        <authorList>
            <person name="De Miccolis Angelini R.M."/>
            <person name="Landi L."/>
            <person name="Abate D."/>
            <person name="Pollastro S."/>
            <person name="Romanazzi G."/>
            <person name="Faretra F."/>
        </authorList>
    </citation>
    <scope>NUCLEOTIDE SEQUENCE [LARGE SCALE GENOMIC DNA]</scope>
    <source>
        <strain evidence="8 9">Mfrc123</strain>
    </source>
</reference>
<feature type="region of interest" description="Disordered" evidence="6">
    <location>
        <begin position="127"/>
        <end position="152"/>
    </location>
</feature>
<keyword evidence="1" id="KW-0479">Metal-binding</keyword>
<keyword evidence="5" id="KW-0539">Nucleus</keyword>
<keyword evidence="3" id="KW-0805">Transcription regulation</keyword>
<dbReference type="EMBL" id="VICG01000001">
    <property type="protein sequence ID" value="KAA8576938.1"/>
    <property type="molecule type" value="Genomic_DNA"/>
</dbReference>
<dbReference type="PANTHER" id="PTHR47660">
    <property type="entry name" value="TRANSCRIPTION FACTOR WITH C2H2 AND ZN(2)-CYS(6) DNA BINDING DOMAIN (EUROFUNG)-RELATED-RELATED"/>
    <property type="match status" value="1"/>
</dbReference>
<feature type="region of interest" description="Disordered" evidence="6">
    <location>
        <begin position="54"/>
        <end position="91"/>
    </location>
</feature>
<gene>
    <name evidence="8" type="ORF">EYC84_006971</name>
</gene>
<feature type="domain" description="Zn(2)-C6 fungal-type" evidence="7">
    <location>
        <begin position="154"/>
        <end position="184"/>
    </location>
</feature>
<dbReference type="SMART" id="SM00066">
    <property type="entry name" value="GAL4"/>
    <property type="match status" value="2"/>
</dbReference>
<evidence type="ECO:0000256" key="4">
    <source>
        <dbReference type="ARBA" id="ARBA00023163"/>
    </source>
</evidence>
<dbReference type="GO" id="GO:0008270">
    <property type="term" value="F:zinc ion binding"/>
    <property type="evidence" value="ECO:0007669"/>
    <property type="project" value="InterPro"/>
</dbReference>
<evidence type="ECO:0000256" key="1">
    <source>
        <dbReference type="ARBA" id="ARBA00022723"/>
    </source>
</evidence>
<dbReference type="Gene3D" id="4.10.240.10">
    <property type="entry name" value="Zn(2)-C6 fungal-type DNA-binding domain"/>
    <property type="match status" value="2"/>
</dbReference>
<evidence type="ECO:0000256" key="3">
    <source>
        <dbReference type="ARBA" id="ARBA00023015"/>
    </source>
</evidence>
<protein>
    <recommendedName>
        <fullName evidence="7">Zn(2)-C6 fungal-type domain-containing protein</fullName>
    </recommendedName>
</protein>
<comment type="caution">
    <text evidence="8">The sequence shown here is derived from an EMBL/GenBank/DDBJ whole genome shotgun (WGS) entry which is preliminary data.</text>
</comment>
<evidence type="ECO:0000259" key="7">
    <source>
        <dbReference type="PROSITE" id="PS50048"/>
    </source>
</evidence>
<dbReference type="VEuPathDB" id="FungiDB:MFRU_014g00040"/>
<feature type="compositionally biased region" description="Basic and acidic residues" evidence="6">
    <location>
        <begin position="127"/>
        <end position="141"/>
    </location>
</feature>
<feature type="region of interest" description="Disordered" evidence="6">
    <location>
        <begin position="188"/>
        <end position="236"/>
    </location>
</feature>
<dbReference type="InterPro" id="IPR036864">
    <property type="entry name" value="Zn2-C6_fun-type_DNA-bd_sf"/>
</dbReference>
<dbReference type="SUPFAM" id="SSF57701">
    <property type="entry name" value="Zn2/Cys6 DNA-binding domain"/>
    <property type="match status" value="2"/>
</dbReference>
<evidence type="ECO:0000256" key="2">
    <source>
        <dbReference type="ARBA" id="ARBA00022833"/>
    </source>
</evidence>
<evidence type="ECO:0000256" key="6">
    <source>
        <dbReference type="SAM" id="MobiDB-lite"/>
    </source>
</evidence>
<dbReference type="AlphaFoldDB" id="A0A5M9K533"/>
<dbReference type="PROSITE" id="PS50048">
    <property type="entry name" value="ZN2_CY6_FUNGAL_2"/>
    <property type="match status" value="1"/>
</dbReference>
<evidence type="ECO:0000313" key="8">
    <source>
        <dbReference type="EMBL" id="KAA8576938.1"/>
    </source>
</evidence>
<sequence length="352" mass="38700">MPGNSKPMGGSTSNACDQCFRTKQSCTKHPVQCARCAELGSSCTYSFGKFMGRPKRSLKSRRQFQLDAESTAQKQRETPIPLLEGPDEVQNPTLLPTPLTSDGKFIPLMPSNLKADIETFNYRFNTDDVKNQSTKGDESQKTTKKVPAPPKTSACDQCYRFKVKCTRESDCCQRCSLNGNACTYSASADLERSRKRSAPPSIESLKTKVPLLSKPDPVPNADDFGKSSPKTESHGNGNGNENFFYNAYELLAIPPTQLFTGAVDGIDKKMALSIKIGDMEFTDIGHSPSIMKAILKMEKAKAERICVELEKMAASISPCGNFSGAGKDETMVQESLIRLIEVFRGRFITEVI</sequence>
<dbReference type="CDD" id="cd00067">
    <property type="entry name" value="GAL4"/>
    <property type="match status" value="2"/>
</dbReference>
<keyword evidence="9" id="KW-1185">Reference proteome</keyword>
<dbReference type="GO" id="GO:0000981">
    <property type="term" value="F:DNA-binding transcription factor activity, RNA polymerase II-specific"/>
    <property type="evidence" value="ECO:0007669"/>
    <property type="project" value="InterPro"/>
</dbReference>
<name>A0A5M9K533_MONFR</name>
<dbReference type="Proteomes" id="UP000322873">
    <property type="component" value="Unassembled WGS sequence"/>
</dbReference>
<evidence type="ECO:0000313" key="9">
    <source>
        <dbReference type="Proteomes" id="UP000322873"/>
    </source>
</evidence>
<feature type="compositionally biased region" description="Basic and acidic residues" evidence="6">
    <location>
        <begin position="223"/>
        <end position="233"/>
    </location>
</feature>
<keyword evidence="4" id="KW-0804">Transcription</keyword>
<evidence type="ECO:0000256" key="5">
    <source>
        <dbReference type="ARBA" id="ARBA00023242"/>
    </source>
</evidence>
<organism evidence="8 9">
    <name type="scientific">Monilinia fructicola</name>
    <name type="common">Brown rot fungus</name>
    <name type="synonym">Ciboria fructicola</name>
    <dbReference type="NCBI Taxonomy" id="38448"/>
    <lineage>
        <taxon>Eukaryota</taxon>
        <taxon>Fungi</taxon>
        <taxon>Dikarya</taxon>
        <taxon>Ascomycota</taxon>
        <taxon>Pezizomycotina</taxon>
        <taxon>Leotiomycetes</taxon>
        <taxon>Helotiales</taxon>
        <taxon>Sclerotiniaceae</taxon>
        <taxon>Monilinia</taxon>
    </lineage>
</organism>
<dbReference type="Pfam" id="PF00172">
    <property type="entry name" value="Zn_clus"/>
    <property type="match status" value="1"/>
</dbReference>
<proteinExistence type="predicted"/>
<keyword evidence="2" id="KW-0862">Zinc</keyword>
<accession>A0A5M9K533</accession>